<organism evidence="1 2">
    <name type="scientific">Paralvinella palmiformis</name>
    <dbReference type="NCBI Taxonomy" id="53620"/>
    <lineage>
        <taxon>Eukaryota</taxon>
        <taxon>Metazoa</taxon>
        <taxon>Spiralia</taxon>
        <taxon>Lophotrochozoa</taxon>
        <taxon>Annelida</taxon>
        <taxon>Polychaeta</taxon>
        <taxon>Sedentaria</taxon>
        <taxon>Canalipalpata</taxon>
        <taxon>Terebellida</taxon>
        <taxon>Terebelliformia</taxon>
        <taxon>Alvinellidae</taxon>
        <taxon>Paralvinella</taxon>
    </lineage>
</organism>
<keyword evidence="2" id="KW-1185">Reference proteome</keyword>
<evidence type="ECO:0000313" key="1">
    <source>
        <dbReference type="EMBL" id="KAK2167105.1"/>
    </source>
</evidence>
<dbReference type="EMBL" id="JAODUP010000032">
    <property type="protein sequence ID" value="KAK2167105.1"/>
    <property type="molecule type" value="Genomic_DNA"/>
</dbReference>
<name>A0AAD9K9S0_9ANNE</name>
<protein>
    <submittedName>
        <fullName evidence="1">Uncharacterized protein</fullName>
    </submittedName>
</protein>
<reference evidence="1" key="1">
    <citation type="journal article" date="2023" name="Mol. Biol. Evol.">
        <title>Third-Generation Sequencing Reveals the Adaptive Role of the Epigenome in Three Deep-Sea Polychaetes.</title>
        <authorList>
            <person name="Perez M."/>
            <person name="Aroh O."/>
            <person name="Sun Y."/>
            <person name="Lan Y."/>
            <person name="Juniper S.K."/>
            <person name="Young C.R."/>
            <person name="Angers B."/>
            <person name="Qian P.Y."/>
        </authorList>
    </citation>
    <scope>NUCLEOTIDE SEQUENCE</scope>
    <source>
        <strain evidence="1">P08H-3</strain>
    </source>
</reference>
<comment type="caution">
    <text evidence="1">The sequence shown here is derived from an EMBL/GenBank/DDBJ whole genome shotgun (WGS) entry which is preliminary data.</text>
</comment>
<gene>
    <name evidence="1" type="ORF">LSH36_32g17037</name>
</gene>
<dbReference type="Proteomes" id="UP001208570">
    <property type="component" value="Unassembled WGS sequence"/>
</dbReference>
<accession>A0AAD9K9S0</accession>
<evidence type="ECO:0000313" key="2">
    <source>
        <dbReference type="Proteomes" id="UP001208570"/>
    </source>
</evidence>
<dbReference type="AlphaFoldDB" id="A0AAD9K9S0"/>
<proteinExistence type="predicted"/>
<sequence length="138" mass="15401">MLIIGSKEHCQQVPLLLSPFFKLTMEQQQDVSTWLTNSDPGFISFEAKAAPFPDSYFSAEVINISPHTWWQGAAGCGVDPAFADQAQTLTVTTSLVSIERVLSTFSFVHKIRNRLGVKKANKLVCCYRILCEIKDLDC</sequence>